<name>A0A0C9XMX0_9AGAM</name>
<dbReference type="AlphaFoldDB" id="A0A0C9XMX0"/>
<gene>
    <name evidence="1" type="ORF">PISMIDRAFT_378323</name>
</gene>
<dbReference type="EMBL" id="KN833975">
    <property type="protein sequence ID" value="KIK13765.1"/>
    <property type="molecule type" value="Genomic_DNA"/>
</dbReference>
<dbReference type="HOGENOM" id="CLU_142393_0_0_1"/>
<keyword evidence="2" id="KW-1185">Reference proteome</keyword>
<reference evidence="1 2" key="1">
    <citation type="submission" date="2014-04" db="EMBL/GenBank/DDBJ databases">
        <authorList>
            <consortium name="DOE Joint Genome Institute"/>
            <person name="Kuo A."/>
            <person name="Kohler A."/>
            <person name="Costa M.D."/>
            <person name="Nagy L.G."/>
            <person name="Floudas D."/>
            <person name="Copeland A."/>
            <person name="Barry K.W."/>
            <person name="Cichocki N."/>
            <person name="Veneault-Fourrey C."/>
            <person name="LaButti K."/>
            <person name="Lindquist E.A."/>
            <person name="Lipzen A."/>
            <person name="Lundell T."/>
            <person name="Morin E."/>
            <person name="Murat C."/>
            <person name="Sun H."/>
            <person name="Tunlid A."/>
            <person name="Henrissat B."/>
            <person name="Grigoriev I.V."/>
            <person name="Hibbett D.S."/>
            <person name="Martin F."/>
            <person name="Nordberg H.P."/>
            <person name="Cantor M.N."/>
            <person name="Hua S.X."/>
        </authorList>
    </citation>
    <scope>NUCLEOTIDE SEQUENCE [LARGE SCALE GENOMIC DNA]</scope>
    <source>
        <strain evidence="1 2">441</strain>
    </source>
</reference>
<evidence type="ECO:0000313" key="1">
    <source>
        <dbReference type="EMBL" id="KIK13765.1"/>
    </source>
</evidence>
<protein>
    <submittedName>
        <fullName evidence="1">Uncharacterized protein</fullName>
    </submittedName>
</protein>
<dbReference type="OrthoDB" id="2603618at2759"/>
<dbReference type="Proteomes" id="UP000054018">
    <property type="component" value="Unassembled WGS sequence"/>
</dbReference>
<proteinExistence type="predicted"/>
<reference evidence="2" key="2">
    <citation type="submission" date="2015-01" db="EMBL/GenBank/DDBJ databases">
        <title>Evolutionary Origins and Diversification of the Mycorrhizal Mutualists.</title>
        <authorList>
            <consortium name="DOE Joint Genome Institute"/>
            <consortium name="Mycorrhizal Genomics Consortium"/>
            <person name="Kohler A."/>
            <person name="Kuo A."/>
            <person name="Nagy L.G."/>
            <person name="Floudas D."/>
            <person name="Copeland A."/>
            <person name="Barry K.W."/>
            <person name="Cichocki N."/>
            <person name="Veneault-Fourrey C."/>
            <person name="LaButti K."/>
            <person name="Lindquist E.A."/>
            <person name="Lipzen A."/>
            <person name="Lundell T."/>
            <person name="Morin E."/>
            <person name="Murat C."/>
            <person name="Riley R."/>
            <person name="Ohm R."/>
            <person name="Sun H."/>
            <person name="Tunlid A."/>
            <person name="Henrissat B."/>
            <person name="Grigoriev I.V."/>
            <person name="Hibbett D.S."/>
            <person name="Martin F."/>
        </authorList>
    </citation>
    <scope>NUCLEOTIDE SEQUENCE [LARGE SCALE GENOMIC DNA]</scope>
    <source>
        <strain evidence="2">441</strain>
    </source>
</reference>
<evidence type="ECO:0000313" key="2">
    <source>
        <dbReference type="Proteomes" id="UP000054018"/>
    </source>
</evidence>
<accession>A0A0C9XMX0</accession>
<organism evidence="1 2">
    <name type="scientific">Pisolithus microcarpus 441</name>
    <dbReference type="NCBI Taxonomy" id="765257"/>
    <lineage>
        <taxon>Eukaryota</taxon>
        <taxon>Fungi</taxon>
        <taxon>Dikarya</taxon>
        <taxon>Basidiomycota</taxon>
        <taxon>Agaricomycotina</taxon>
        <taxon>Agaricomycetes</taxon>
        <taxon>Agaricomycetidae</taxon>
        <taxon>Boletales</taxon>
        <taxon>Sclerodermatineae</taxon>
        <taxon>Pisolithaceae</taxon>
        <taxon>Pisolithus</taxon>
    </lineage>
</organism>
<sequence length="167" mass="18771">MDSTKDSKKKSPITVSLNTLKPGDLIFAGVVISKADTCTYPGSQTSKDIDSGTSIKHPCVVLEGGTDSVEVAYFTTFKESRRLPKHFKDIDLYWYPVDPAPQQGRLKPLPERENKKAQWVSLRKRHTITAQSVRKFVETLPNSSVNNIISQMRASLNVRHLKRTQLS</sequence>